<dbReference type="Proteomes" id="UP001066276">
    <property type="component" value="Chromosome 7"/>
</dbReference>
<gene>
    <name evidence="2" type="ORF">NDU88_003351</name>
</gene>
<feature type="transmembrane region" description="Helical" evidence="1">
    <location>
        <begin position="26"/>
        <end position="48"/>
    </location>
</feature>
<keyword evidence="1" id="KW-0472">Membrane</keyword>
<evidence type="ECO:0000313" key="3">
    <source>
        <dbReference type="Proteomes" id="UP001066276"/>
    </source>
</evidence>
<comment type="caution">
    <text evidence="2">The sequence shown here is derived from an EMBL/GenBank/DDBJ whole genome shotgun (WGS) entry which is preliminary data.</text>
</comment>
<evidence type="ECO:0000313" key="2">
    <source>
        <dbReference type="EMBL" id="KAJ1124904.1"/>
    </source>
</evidence>
<name>A0AAV7PB01_PLEWA</name>
<protein>
    <submittedName>
        <fullName evidence="2">Uncharacterized protein</fullName>
    </submittedName>
</protein>
<keyword evidence="3" id="KW-1185">Reference proteome</keyword>
<organism evidence="2 3">
    <name type="scientific">Pleurodeles waltl</name>
    <name type="common">Iberian ribbed newt</name>
    <dbReference type="NCBI Taxonomy" id="8319"/>
    <lineage>
        <taxon>Eukaryota</taxon>
        <taxon>Metazoa</taxon>
        <taxon>Chordata</taxon>
        <taxon>Craniata</taxon>
        <taxon>Vertebrata</taxon>
        <taxon>Euteleostomi</taxon>
        <taxon>Amphibia</taxon>
        <taxon>Batrachia</taxon>
        <taxon>Caudata</taxon>
        <taxon>Salamandroidea</taxon>
        <taxon>Salamandridae</taxon>
        <taxon>Pleurodelinae</taxon>
        <taxon>Pleurodeles</taxon>
    </lineage>
</organism>
<keyword evidence="1" id="KW-1133">Transmembrane helix</keyword>
<accession>A0AAV7PB01</accession>
<dbReference type="EMBL" id="JANPWB010000011">
    <property type="protein sequence ID" value="KAJ1124904.1"/>
    <property type="molecule type" value="Genomic_DNA"/>
</dbReference>
<reference evidence="2" key="1">
    <citation type="journal article" date="2022" name="bioRxiv">
        <title>Sequencing and chromosome-scale assembly of the giantPleurodeles waltlgenome.</title>
        <authorList>
            <person name="Brown T."/>
            <person name="Elewa A."/>
            <person name="Iarovenko S."/>
            <person name="Subramanian E."/>
            <person name="Araus A.J."/>
            <person name="Petzold A."/>
            <person name="Susuki M."/>
            <person name="Suzuki K.-i.T."/>
            <person name="Hayashi T."/>
            <person name="Toyoda A."/>
            <person name="Oliveira C."/>
            <person name="Osipova E."/>
            <person name="Leigh N.D."/>
            <person name="Simon A."/>
            <person name="Yun M.H."/>
        </authorList>
    </citation>
    <scope>NUCLEOTIDE SEQUENCE</scope>
    <source>
        <strain evidence="2">20211129_DDA</strain>
        <tissue evidence="2">Liver</tissue>
    </source>
</reference>
<proteinExistence type="predicted"/>
<sequence>MRCCYDASCCCPPVVAMRRYNDARPVVAVLLLLCVVIMTRALPSFLVAMTRALLGYKPTRAVVMYSPWLRTGLP</sequence>
<dbReference type="AlphaFoldDB" id="A0AAV7PB01"/>
<evidence type="ECO:0000256" key="1">
    <source>
        <dbReference type="SAM" id="Phobius"/>
    </source>
</evidence>
<keyword evidence="1" id="KW-0812">Transmembrane</keyword>